<evidence type="ECO:0000313" key="7">
    <source>
        <dbReference type="Proteomes" id="UP001278500"/>
    </source>
</evidence>
<evidence type="ECO:0000313" key="6">
    <source>
        <dbReference type="EMBL" id="KAK3354377.1"/>
    </source>
</evidence>
<dbReference type="InterPro" id="IPR002110">
    <property type="entry name" value="Ankyrin_rpt"/>
</dbReference>
<accession>A0AAE0JMJ5</accession>
<dbReference type="GeneID" id="87865073"/>
<feature type="compositionally biased region" description="Low complexity" evidence="4">
    <location>
        <begin position="191"/>
        <end position="201"/>
    </location>
</feature>
<dbReference type="AlphaFoldDB" id="A0AAE0JMJ5"/>
<reference evidence="6" key="1">
    <citation type="journal article" date="2023" name="Mol. Phylogenet. Evol.">
        <title>Genome-scale phylogeny and comparative genomics of the fungal order Sordariales.</title>
        <authorList>
            <person name="Hensen N."/>
            <person name="Bonometti L."/>
            <person name="Westerberg I."/>
            <person name="Brannstrom I.O."/>
            <person name="Guillou S."/>
            <person name="Cros-Aarteil S."/>
            <person name="Calhoun S."/>
            <person name="Haridas S."/>
            <person name="Kuo A."/>
            <person name="Mondo S."/>
            <person name="Pangilinan J."/>
            <person name="Riley R."/>
            <person name="LaButti K."/>
            <person name="Andreopoulos B."/>
            <person name="Lipzen A."/>
            <person name="Chen C."/>
            <person name="Yan M."/>
            <person name="Daum C."/>
            <person name="Ng V."/>
            <person name="Clum A."/>
            <person name="Steindorff A."/>
            <person name="Ohm R.A."/>
            <person name="Martin F."/>
            <person name="Silar P."/>
            <person name="Natvig D.O."/>
            <person name="Lalanne C."/>
            <person name="Gautier V."/>
            <person name="Ament-Velasquez S.L."/>
            <person name="Kruys A."/>
            <person name="Hutchinson M.I."/>
            <person name="Powell A.J."/>
            <person name="Barry K."/>
            <person name="Miller A.N."/>
            <person name="Grigoriev I.V."/>
            <person name="Debuchy R."/>
            <person name="Gladieux P."/>
            <person name="Hiltunen Thoren M."/>
            <person name="Johannesson H."/>
        </authorList>
    </citation>
    <scope>NUCLEOTIDE SEQUENCE</scope>
    <source>
        <strain evidence="6">CBS 560.94</strain>
    </source>
</reference>
<evidence type="ECO:0000256" key="5">
    <source>
        <dbReference type="SAM" id="Phobius"/>
    </source>
</evidence>
<keyword evidence="1" id="KW-0677">Repeat</keyword>
<dbReference type="PROSITE" id="PS50088">
    <property type="entry name" value="ANK_REPEAT"/>
    <property type="match status" value="1"/>
</dbReference>
<evidence type="ECO:0000256" key="1">
    <source>
        <dbReference type="ARBA" id="ARBA00022737"/>
    </source>
</evidence>
<keyword evidence="5" id="KW-1133">Transmembrane helix</keyword>
<dbReference type="Proteomes" id="UP001278500">
    <property type="component" value="Unassembled WGS sequence"/>
</dbReference>
<organism evidence="6 7">
    <name type="scientific">Neurospora tetraspora</name>
    <dbReference type="NCBI Taxonomy" id="94610"/>
    <lineage>
        <taxon>Eukaryota</taxon>
        <taxon>Fungi</taxon>
        <taxon>Dikarya</taxon>
        <taxon>Ascomycota</taxon>
        <taxon>Pezizomycotina</taxon>
        <taxon>Sordariomycetes</taxon>
        <taxon>Sordariomycetidae</taxon>
        <taxon>Sordariales</taxon>
        <taxon>Sordariaceae</taxon>
        <taxon>Neurospora</taxon>
    </lineage>
</organism>
<feature type="region of interest" description="Disordered" evidence="4">
    <location>
        <begin position="191"/>
        <end position="221"/>
    </location>
</feature>
<keyword evidence="5" id="KW-0472">Membrane</keyword>
<evidence type="ECO:0000256" key="4">
    <source>
        <dbReference type="SAM" id="MobiDB-lite"/>
    </source>
</evidence>
<sequence length="516" mass="56804">MARDFGQDDEGGGGLVTGAGYCYGWLSNEGADAPVPTYTRTDTDGFMDFINGNSPRQTSSNLDIDIDLHLPLTQYPSPLPPHVDYAASSSKSPEAINLDDPNSPHIQKERRILQCKLIRLFFDAIRSKKTDLVTKLITAGFVSPDVPNEYGLTPLLAAVEAGDGAMVCALLNLGADVNTFGTPSKRSTAYYRYSSSSSSSSSKRKKGKEGKNKPPPDARTPLMAASAAGNLVLAKLLLQDFHADDALIAGDGQLALRLAADNGHGEIVDLLPSRRGGEFRRWRTHHAAAIARIKRAGQGIVAFFAFFVWYIPRAILWSLPKHLVVLPSVKLAKWSWKNKHRFGSWCKKQVKKMPERAKRGAQAAGRAVKALKHGMWWVIRRIPGAMKSLKKVGMATGFVFLKVVSAMHTAVMAVLSFFRNITLKDVRNGVLVALKALFVDLPRAVWSGMRGFGKASYKALGYMLGLLGKVLWWIMRALFEVAVFLPKQLWKILAAIGSSMAKGYHEILVWFNPKRR</sequence>
<dbReference type="SMART" id="SM00248">
    <property type="entry name" value="ANK"/>
    <property type="match status" value="3"/>
</dbReference>
<evidence type="ECO:0000256" key="3">
    <source>
        <dbReference type="PROSITE-ProRule" id="PRU00023"/>
    </source>
</evidence>
<evidence type="ECO:0000256" key="2">
    <source>
        <dbReference type="ARBA" id="ARBA00023043"/>
    </source>
</evidence>
<name>A0AAE0JMJ5_9PEZI</name>
<dbReference type="Pfam" id="PF00023">
    <property type="entry name" value="Ank"/>
    <property type="match status" value="1"/>
</dbReference>
<gene>
    <name evidence="6" type="ORF">B0H65DRAFT_504478</name>
</gene>
<dbReference type="RefSeq" id="XP_062685755.1">
    <property type="nucleotide sequence ID" value="XM_062827919.1"/>
</dbReference>
<dbReference type="Pfam" id="PF12796">
    <property type="entry name" value="Ank_2"/>
    <property type="match status" value="1"/>
</dbReference>
<dbReference type="PROSITE" id="PS50297">
    <property type="entry name" value="ANK_REP_REGION"/>
    <property type="match status" value="1"/>
</dbReference>
<feature type="transmembrane region" description="Helical" evidence="5">
    <location>
        <begin position="459"/>
        <end position="479"/>
    </location>
</feature>
<feature type="repeat" description="ANK" evidence="3">
    <location>
        <begin position="150"/>
        <end position="182"/>
    </location>
</feature>
<proteinExistence type="predicted"/>
<keyword evidence="5" id="KW-0812">Transmembrane</keyword>
<evidence type="ECO:0008006" key="8">
    <source>
        <dbReference type="Google" id="ProtNLM"/>
    </source>
</evidence>
<dbReference type="Gene3D" id="1.25.40.20">
    <property type="entry name" value="Ankyrin repeat-containing domain"/>
    <property type="match status" value="1"/>
</dbReference>
<dbReference type="PANTHER" id="PTHR24166:SF48">
    <property type="entry name" value="PROTEIN VAPYRIN"/>
    <property type="match status" value="1"/>
</dbReference>
<feature type="transmembrane region" description="Helical" evidence="5">
    <location>
        <begin position="491"/>
        <end position="511"/>
    </location>
</feature>
<dbReference type="PANTHER" id="PTHR24166">
    <property type="entry name" value="ROLLING PEBBLES, ISOFORM B"/>
    <property type="match status" value="1"/>
</dbReference>
<keyword evidence="2 3" id="KW-0040">ANK repeat</keyword>
<reference evidence="6" key="2">
    <citation type="submission" date="2023-06" db="EMBL/GenBank/DDBJ databases">
        <authorList>
            <consortium name="Lawrence Berkeley National Laboratory"/>
            <person name="Haridas S."/>
            <person name="Hensen N."/>
            <person name="Bonometti L."/>
            <person name="Westerberg I."/>
            <person name="Brannstrom I.O."/>
            <person name="Guillou S."/>
            <person name="Cros-Aarteil S."/>
            <person name="Calhoun S."/>
            <person name="Kuo A."/>
            <person name="Mondo S."/>
            <person name="Pangilinan J."/>
            <person name="Riley R."/>
            <person name="Labutti K."/>
            <person name="Andreopoulos B."/>
            <person name="Lipzen A."/>
            <person name="Chen C."/>
            <person name="Yanf M."/>
            <person name="Daum C."/>
            <person name="Ng V."/>
            <person name="Clum A."/>
            <person name="Steindorff A."/>
            <person name="Ohm R."/>
            <person name="Martin F."/>
            <person name="Silar P."/>
            <person name="Natvig D."/>
            <person name="Lalanne C."/>
            <person name="Gautier V."/>
            <person name="Ament-Velasquez S.L."/>
            <person name="Kruys A."/>
            <person name="Hutchinson M.I."/>
            <person name="Powell A.J."/>
            <person name="Barry K."/>
            <person name="Miller A.N."/>
            <person name="Grigoriev I.V."/>
            <person name="Debuchy R."/>
            <person name="Gladieux P."/>
            <person name="Thoren M.H."/>
            <person name="Johannesson H."/>
        </authorList>
    </citation>
    <scope>NUCLEOTIDE SEQUENCE</scope>
    <source>
        <strain evidence="6">CBS 560.94</strain>
    </source>
</reference>
<dbReference type="EMBL" id="JAUEPP010000001">
    <property type="protein sequence ID" value="KAK3354377.1"/>
    <property type="molecule type" value="Genomic_DNA"/>
</dbReference>
<comment type="caution">
    <text evidence="6">The sequence shown here is derived from an EMBL/GenBank/DDBJ whole genome shotgun (WGS) entry which is preliminary data.</text>
</comment>
<feature type="transmembrane region" description="Helical" evidence="5">
    <location>
        <begin position="395"/>
        <end position="418"/>
    </location>
</feature>
<feature type="transmembrane region" description="Helical" evidence="5">
    <location>
        <begin position="300"/>
        <end position="319"/>
    </location>
</feature>
<dbReference type="SUPFAM" id="SSF48403">
    <property type="entry name" value="Ankyrin repeat"/>
    <property type="match status" value="1"/>
</dbReference>
<dbReference type="InterPro" id="IPR036770">
    <property type="entry name" value="Ankyrin_rpt-contain_sf"/>
</dbReference>
<protein>
    <recommendedName>
        <fullName evidence="8">Ankyrin</fullName>
    </recommendedName>
</protein>
<keyword evidence="7" id="KW-1185">Reference proteome</keyword>
<dbReference type="InterPro" id="IPR050889">
    <property type="entry name" value="Dendritic_Spine_Reg/Scaffold"/>
</dbReference>